<evidence type="ECO:0000313" key="2">
    <source>
        <dbReference type="EMBL" id="QCD87326.1"/>
    </source>
</evidence>
<accession>A0A4D6LFZ5</accession>
<proteinExistence type="predicted"/>
<sequence length="270" mass="29769">MVRNVLRLPNSLATTEEGNPSGPIRTGHNQHTHTGKTRQLELNSRVPLFICHPKCMAYTIITNHKQIGACAGNHCYGSYTATLGGVPNTNMVRNVPRLPNSLATTKEGNPSGPIRTGHNQHTHTGKTRQLELNSRVPLFICHPKCMAYTIITNHKQIGARAGNHCYGSYTATLGGVPNTNMVRNVPRLPNSLATTEEPVYKRQIWTHPYWPQPAHSHQKNSPTRAQLKGSSVHLPSQAQLDRCHSELNLRDATCLTSIPSLTQGICSEFN</sequence>
<feature type="region of interest" description="Disordered" evidence="1">
    <location>
        <begin position="1"/>
        <end position="36"/>
    </location>
</feature>
<dbReference type="AlphaFoldDB" id="A0A4D6LFZ5"/>
<keyword evidence="3" id="KW-1185">Reference proteome</keyword>
<feature type="region of interest" description="Disordered" evidence="1">
    <location>
        <begin position="104"/>
        <end position="127"/>
    </location>
</feature>
<protein>
    <submittedName>
        <fullName evidence="2">Uncharacterized protein</fullName>
    </submittedName>
</protein>
<evidence type="ECO:0000256" key="1">
    <source>
        <dbReference type="SAM" id="MobiDB-lite"/>
    </source>
</evidence>
<dbReference type="EMBL" id="CP039347">
    <property type="protein sequence ID" value="QCD87326.1"/>
    <property type="molecule type" value="Genomic_DNA"/>
</dbReference>
<reference evidence="2 3" key="1">
    <citation type="submission" date="2019-04" db="EMBL/GenBank/DDBJ databases">
        <title>An improved genome assembly and genetic linkage map for asparagus bean, Vigna unguiculata ssp. sesquipedialis.</title>
        <authorList>
            <person name="Xia Q."/>
            <person name="Zhang R."/>
            <person name="Dong Y."/>
        </authorList>
    </citation>
    <scope>NUCLEOTIDE SEQUENCE [LARGE SCALE GENOMIC DNA]</scope>
    <source>
        <tissue evidence="2">Leaf</tissue>
    </source>
</reference>
<name>A0A4D6LFZ5_VIGUN</name>
<feature type="region of interest" description="Disordered" evidence="1">
    <location>
        <begin position="211"/>
        <end position="231"/>
    </location>
</feature>
<organism evidence="2 3">
    <name type="scientific">Vigna unguiculata</name>
    <name type="common">Cowpea</name>
    <dbReference type="NCBI Taxonomy" id="3917"/>
    <lineage>
        <taxon>Eukaryota</taxon>
        <taxon>Viridiplantae</taxon>
        <taxon>Streptophyta</taxon>
        <taxon>Embryophyta</taxon>
        <taxon>Tracheophyta</taxon>
        <taxon>Spermatophyta</taxon>
        <taxon>Magnoliopsida</taxon>
        <taxon>eudicotyledons</taxon>
        <taxon>Gunneridae</taxon>
        <taxon>Pentapetalae</taxon>
        <taxon>rosids</taxon>
        <taxon>fabids</taxon>
        <taxon>Fabales</taxon>
        <taxon>Fabaceae</taxon>
        <taxon>Papilionoideae</taxon>
        <taxon>50 kb inversion clade</taxon>
        <taxon>NPAAA clade</taxon>
        <taxon>indigoferoid/millettioid clade</taxon>
        <taxon>Phaseoleae</taxon>
        <taxon>Vigna</taxon>
    </lineage>
</organism>
<gene>
    <name evidence="2" type="ORF">DEO72_LG3g1860</name>
</gene>
<evidence type="ECO:0000313" key="3">
    <source>
        <dbReference type="Proteomes" id="UP000501690"/>
    </source>
</evidence>
<dbReference type="Proteomes" id="UP000501690">
    <property type="component" value="Linkage Group LG3"/>
</dbReference>